<evidence type="ECO:0000313" key="2">
    <source>
        <dbReference type="Proteomes" id="UP000708208"/>
    </source>
</evidence>
<dbReference type="OrthoDB" id="152385at2759"/>
<protein>
    <recommendedName>
        <fullName evidence="3">Fibronectin type-III domain-containing protein</fullName>
    </recommendedName>
</protein>
<keyword evidence="2" id="KW-1185">Reference proteome</keyword>
<organism evidence="1 2">
    <name type="scientific">Allacma fusca</name>
    <dbReference type="NCBI Taxonomy" id="39272"/>
    <lineage>
        <taxon>Eukaryota</taxon>
        <taxon>Metazoa</taxon>
        <taxon>Ecdysozoa</taxon>
        <taxon>Arthropoda</taxon>
        <taxon>Hexapoda</taxon>
        <taxon>Collembola</taxon>
        <taxon>Symphypleona</taxon>
        <taxon>Sminthuridae</taxon>
        <taxon>Allacma</taxon>
    </lineage>
</organism>
<feature type="non-terminal residue" evidence="1">
    <location>
        <position position="95"/>
    </location>
</feature>
<dbReference type="EMBL" id="CAJVCH010218359">
    <property type="protein sequence ID" value="CAG7731723.1"/>
    <property type="molecule type" value="Genomic_DNA"/>
</dbReference>
<sequence length="95" mass="10430">MEMCASSFSIGDGVRGDEEGRGKVEYDLTLTYPGFVINYKQEAGDWEEYKLGSRANNHILGGLICGSKYQLFITAFNKIGTGKPSEILQARTKGT</sequence>
<accession>A0A8J2K1Z0</accession>
<dbReference type="CDD" id="cd00063">
    <property type="entry name" value="FN3"/>
    <property type="match status" value="1"/>
</dbReference>
<comment type="caution">
    <text evidence="1">The sequence shown here is derived from an EMBL/GenBank/DDBJ whole genome shotgun (WGS) entry which is preliminary data.</text>
</comment>
<evidence type="ECO:0008006" key="3">
    <source>
        <dbReference type="Google" id="ProtNLM"/>
    </source>
</evidence>
<name>A0A8J2K1Z0_9HEXA</name>
<dbReference type="Proteomes" id="UP000708208">
    <property type="component" value="Unassembled WGS sequence"/>
</dbReference>
<evidence type="ECO:0000313" key="1">
    <source>
        <dbReference type="EMBL" id="CAG7731723.1"/>
    </source>
</evidence>
<dbReference type="InterPro" id="IPR003961">
    <property type="entry name" value="FN3_dom"/>
</dbReference>
<dbReference type="AlphaFoldDB" id="A0A8J2K1Z0"/>
<gene>
    <name evidence="1" type="ORF">AFUS01_LOCUS20297</name>
</gene>
<proteinExistence type="predicted"/>
<reference evidence="1" key="1">
    <citation type="submission" date="2021-06" db="EMBL/GenBank/DDBJ databases">
        <authorList>
            <person name="Hodson N. C."/>
            <person name="Mongue J. A."/>
            <person name="Jaron S. K."/>
        </authorList>
    </citation>
    <scope>NUCLEOTIDE SEQUENCE</scope>
</reference>